<dbReference type="InterPro" id="IPR041712">
    <property type="entry name" value="DHPS-like_MBL-fold"/>
</dbReference>
<name>A0A0D8J6C6_9BACT</name>
<comment type="caution">
    <text evidence="2">The sequence shown here is derived from an EMBL/GenBank/DDBJ whole genome shotgun (WGS) entry which is preliminary data.</text>
</comment>
<dbReference type="Gene3D" id="3.60.15.10">
    <property type="entry name" value="Ribonuclease Z/Hydroxyacylglutathione hydrolase-like"/>
    <property type="match status" value="1"/>
</dbReference>
<reference evidence="2 3" key="1">
    <citation type="submission" date="2014-09" db="EMBL/GenBank/DDBJ databases">
        <title>Draft Genome Sequence of Draconibacterium sp. JN14CK-3.</title>
        <authorList>
            <person name="Dong C."/>
            <person name="Lai Q."/>
            <person name="Shao Z."/>
        </authorList>
    </citation>
    <scope>NUCLEOTIDE SEQUENCE [LARGE SCALE GENOMIC DNA]</scope>
    <source>
        <strain evidence="2 3">JN14CK-3</strain>
    </source>
</reference>
<dbReference type="CDD" id="cd07713">
    <property type="entry name" value="DHPS-like_MBL-fold"/>
    <property type="match status" value="1"/>
</dbReference>
<proteinExistence type="predicted"/>
<dbReference type="AlphaFoldDB" id="A0A0D8J6C6"/>
<dbReference type="OrthoDB" id="9803916at2"/>
<gene>
    <name evidence="2" type="ORF">LH29_21205</name>
</gene>
<protein>
    <recommendedName>
        <fullName evidence="1">Metallo-beta-lactamase domain-containing protein</fullName>
    </recommendedName>
</protein>
<dbReference type="InterPro" id="IPR001279">
    <property type="entry name" value="Metallo-B-lactamas"/>
</dbReference>
<dbReference type="STRING" id="1544798.LH29_21205"/>
<dbReference type="EMBL" id="JRHC01000006">
    <property type="protein sequence ID" value="KJF42309.1"/>
    <property type="molecule type" value="Genomic_DNA"/>
</dbReference>
<evidence type="ECO:0000259" key="1">
    <source>
        <dbReference type="SMART" id="SM00849"/>
    </source>
</evidence>
<dbReference type="GO" id="GO:0016740">
    <property type="term" value="F:transferase activity"/>
    <property type="evidence" value="ECO:0007669"/>
    <property type="project" value="TreeGrafter"/>
</dbReference>
<evidence type="ECO:0000313" key="2">
    <source>
        <dbReference type="EMBL" id="KJF42309.1"/>
    </source>
</evidence>
<feature type="domain" description="Metallo-beta-lactamase" evidence="1">
    <location>
        <begin position="20"/>
        <end position="234"/>
    </location>
</feature>
<dbReference type="PANTHER" id="PTHR13754">
    <property type="entry name" value="METALLO-BETA-LACTAMASE SUPERFAMILY PROTEIN"/>
    <property type="match status" value="1"/>
</dbReference>
<accession>A0A0D8J6C6</accession>
<dbReference type="Proteomes" id="UP000032544">
    <property type="component" value="Unassembled WGS sequence"/>
</dbReference>
<keyword evidence="3" id="KW-1185">Reference proteome</keyword>
<sequence>MLTVSILTDNTARGQFLAEHGLSYLVEINNEKILFDAGHSDVFLKNAEKLKVDIENEIKTVVLSHGHWDHGNGLKYLKNKTLITHPDSFSKRYRKTDHTIVGLELTKNEIEKQFTLMESRDSLQLTGNLFFLGEIPRNNDFESQSTSFEFANGSDDFIPDDSALATIVNNELVVITGCSHSGICNICEHAKKVTGVDKIKAVIGGFHLKEQDKQSLKTVEYFKKSKVEKLLPSHCTALPALALFHSSFTTEQVKTGMVFRF</sequence>
<dbReference type="InterPro" id="IPR052926">
    <property type="entry name" value="Metallo-beta-lactamase_dom"/>
</dbReference>
<dbReference type="SUPFAM" id="SSF56281">
    <property type="entry name" value="Metallo-hydrolase/oxidoreductase"/>
    <property type="match status" value="1"/>
</dbReference>
<dbReference type="PANTHER" id="PTHR13754:SF18">
    <property type="entry name" value="7,8-DIHYDROPTERIN-6-METHYL-4-(BETA-D-RIBOFURANOSYL)-AMINOBENZENE-5'-PHOSPHATE SYNTHASE"/>
    <property type="match status" value="1"/>
</dbReference>
<dbReference type="PATRIC" id="fig|1544798.3.peg.4419"/>
<dbReference type="InterPro" id="IPR036866">
    <property type="entry name" value="RibonucZ/Hydroxyglut_hydro"/>
</dbReference>
<evidence type="ECO:0000313" key="3">
    <source>
        <dbReference type="Proteomes" id="UP000032544"/>
    </source>
</evidence>
<dbReference type="Pfam" id="PF00753">
    <property type="entry name" value="Lactamase_B"/>
    <property type="match status" value="1"/>
</dbReference>
<organism evidence="2 3">
    <name type="scientific">Draconibacterium sediminis</name>
    <dbReference type="NCBI Taxonomy" id="1544798"/>
    <lineage>
        <taxon>Bacteria</taxon>
        <taxon>Pseudomonadati</taxon>
        <taxon>Bacteroidota</taxon>
        <taxon>Bacteroidia</taxon>
        <taxon>Marinilabiliales</taxon>
        <taxon>Prolixibacteraceae</taxon>
        <taxon>Draconibacterium</taxon>
    </lineage>
</organism>
<dbReference type="SMART" id="SM00849">
    <property type="entry name" value="Lactamase_B"/>
    <property type="match status" value="1"/>
</dbReference>
<dbReference type="RefSeq" id="WP_045033234.1">
    <property type="nucleotide sequence ID" value="NZ_JRHC01000006.1"/>
</dbReference>